<feature type="transmembrane region" description="Helical" evidence="2">
    <location>
        <begin position="146"/>
        <end position="170"/>
    </location>
</feature>
<feature type="region of interest" description="Disordered" evidence="1">
    <location>
        <begin position="288"/>
        <end position="308"/>
    </location>
</feature>
<dbReference type="GO" id="GO:0035159">
    <property type="term" value="P:regulation of tube length, open tracheal system"/>
    <property type="evidence" value="ECO:0007669"/>
    <property type="project" value="TreeGrafter"/>
</dbReference>
<dbReference type="GO" id="GO:0019991">
    <property type="term" value="P:septate junction assembly"/>
    <property type="evidence" value="ECO:0007669"/>
    <property type="project" value="TreeGrafter"/>
</dbReference>
<feature type="transmembrane region" description="Helical" evidence="2">
    <location>
        <begin position="98"/>
        <end position="119"/>
    </location>
</feature>
<evidence type="ECO:0000313" key="3">
    <source>
        <dbReference type="EMBL" id="KAK7068853.1"/>
    </source>
</evidence>
<sequence>MKTRQFQFQRGTNIFSQECVFSKNCSLVYRMPRSVTGSISGMSTISRVSRVSNATSMKSVATLTNTLHTKTGISIPILPNAIFTNVQRGSVIAATYSIIQGLFSIVTGLFDIYALTLAAPGSSHYGFYLFSYDFVYTGNEHVRNSLMLFGGITAIGGICLIGTSIVLLQGLRKEIELRLEPWIWCMAIFTIWRSLIIIYSSVVNDMVFAYHIIMCLLWILFIAGNLFAWLVVHSFYHELCEVTRLEDVARVKMDTMSTMGYSSRPTTPGARSTISTHSDYKMETMSSFTASRPTTPGARSEMSSKMIP</sequence>
<dbReference type="PANTHER" id="PTHR36694">
    <property type="entry name" value="PASIFLORA 1, ISOFORM A-RELATED"/>
    <property type="match status" value="1"/>
</dbReference>
<dbReference type="GO" id="GO:0060857">
    <property type="term" value="P:establishment of glial blood-brain barrier"/>
    <property type="evidence" value="ECO:0007669"/>
    <property type="project" value="TreeGrafter"/>
</dbReference>
<keyword evidence="2" id="KW-0472">Membrane</keyword>
<feature type="transmembrane region" description="Helical" evidence="2">
    <location>
        <begin position="182"/>
        <end position="202"/>
    </location>
</feature>
<dbReference type="GO" id="GO:0005886">
    <property type="term" value="C:plasma membrane"/>
    <property type="evidence" value="ECO:0007669"/>
    <property type="project" value="TreeGrafter"/>
</dbReference>
<keyword evidence="2" id="KW-1133">Transmembrane helix</keyword>
<evidence type="ECO:0000256" key="1">
    <source>
        <dbReference type="SAM" id="MobiDB-lite"/>
    </source>
</evidence>
<evidence type="ECO:0000256" key="2">
    <source>
        <dbReference type="SAM" id="Phobius"/>
    </source>
</evidence>
<organism evidence="3 4">
    <name type="scientific">Halocaridina rubra</name>
    <name type="common">Hawaiian red shrimp</name>
    <dbReference type="NCBI Taxonomy" id="373956"/>
    <lineage>
        <taxon>Eukaryota</taxon>
        <taxon>Metazoa</taxon>
        <taxon>Ecdysozoa</taxon>
        <taxon>Arthropoda</taxon>
        <taxon>Crustacea</taxon>
        <taxon>Multicrustacea</taxon>
        <taxon>Malacostraca</taxon>
        <taxon>Eumalacostraca</taxon>
        <taxon>Eucarida</taxon>
        <taxon>Decapoda</taxon>
        <taxon>Pleocyemata</taxon>
        <taxon>Caridea</taxon>
        <taxon>Atyoidea</taxon>
        <taxon>Atyidae</taxon>
        <taxon>Halocaridina</taxon>
    </lineage>
</organism>
<dbReference type="EMBL" id="JAXCGZ010017103">
    <property type="protein sequence ID" value="KAK7068853.1"/>
    <property type="molecule type" value="Genomic_DNA"/>
</dbReference>
<reference evidence="3 4" key="1">
    <citation type="submission" date="2023-11" db="EMBL/GenBank/DDBJ databases">
        <title>Halocaridina rubra genome assembly.</title>
        <authorList>
            <person name="Smith C."/>
        </authorList>
    </citation>
    <scope>NUCLEOTIDE SEQUENCE [LARGE SCALE GENOMIC DNA]</scope>
    <source>
        <strain evidence="3">EP-1</strain>
        <tissue evidence="3">Whole</tissue>
    </source>
</reference>
<proteinExistence type="predicted"/>
<comment type="caution">
    <text evidence="3">The sequence shown here is derived from an EMBL/GenBank/DDBJ whole genome shotgun (WGS) entry which is preliminary data.</text>
</comment>
<name>A0AAN8WUW2_HALRR</name>
<evidence type="ECO:0000313" key="4">
    <source>
        <dbReference type="Proteomes" id="UP001381693"/>
    </source>
</evidence>
<protein>
    <submittedName>
        <fullName evidence="3">Uncharacterized protein</fullName>
    </submittedName>
</protein>
<gene>
    <name evidence="3" type="ORF">SK128_000746</name>
</gene>
<dbReference type="Proteomes" id="UP001381693">
    <property type="component" value="Unassembled WGS sequence"/>
</dbReference>
<keyword evidence="2" id="KW-0812">Transmembrane</keyword>
<dbReference type="AlphaFoldDB" id="A0AAN8WUW2"/>
<keyword evidence="4" id="KW-1185">Reference proteome</keyword>
<feature type="transmembrane region" description="Helical" evidence="2">
    <location>
        <begin position="208"/>
        <end position="232"/>
    </location>
</feature>
<dbReference type="PANTHER" id="PTHR36694:SF4">
    <property type="entry name" value="LD42595P"/>
    <property type="match status" value="1"/>
</dbReference>
<accession>A0AAN8WUW2</accession>